<dbReference type="GO" id="GO:0004553">
    <property type="term" value="F:hydrolase activity, hydrolyzing O-glycosyl compounds"/>
    <property type="evidence" value="ECO:0007669"/>
    <property type="project" value="InterPro"/>
</dbReference>
<evidence type="ECO:0000256" key="3">
    <source>
        <dbReference type="ARBA" id="ARBA00022475"/>
    </source>
</evidence>
<dbReference type="InterPro" id="IPR000490">
    <property type="entry name" value="Glyco_hydro_17"/>
</dbReference>
<evidence type="ECO:0000256" key="7">
    <source>
        <dbReference type="ARBA" id="ARBA00023136"/>
    </source>
</evidence>
<comment type="subcellular location">
    <subcellularLocation>
        <location evidence="1">Cell membrane</location>
        <topology evidence="1">Lipid-anchor</topology>
        <topology evidence="1">GPI-anchor</topology>
    </subcellularLocation>
</comment>
<evidence type="ECO:0000313" key="14">
    <source>
        <dbReference type="Proteomes" id="UP000243459"/>
    </source>
</evidence>
<evidence type="ECO:0000256" key="5">
    <source>
        <dbReference type="ARBA" id="ARBA00022729"/>
    </source>
</evidence>
<keyword evidence="3" id="KW-1003">Cell membrane</keyword>
<keyword evidence="4" id="KW-0336">GPI-anchor</keyword>
<dbReference type="GO" id="GO:0098552">
    <property type="term" value="C:side of membrane"/>
    <property type="evidence" value="ECO:0007669"/>
    <property type="project" value="UniProtKB-KW"/>
</dbReference>
<evidence type="ECO:0000256" key="2">
    <source>
        <dbReference type="ARBA" id="ARBA00008773"/>
    </source>
</evidence>
<keyword evidence="4" id="KW-0449">Lipoprotein</keyword>
<proteinExistence type="inferred from homology"/>
<keyword evidence="7" id="KW-0472">Membrane</keyword>
<dbReference type="FunFam" id="1.20.58.1040:FF:000001">
    <property type="entry name" value="Glucan endo-1,3-beta-glucosidase 4"/>
    <property type="match status" value="1"/>
</dbReference>
<comment type="similarity">
    <text evidence="2 11">Belongs to the glycosyl hydrolase 17 family.</text>
</comment>
<accession>A0A5P1F759</accession>
<dbReference type="GO" id="GO:0005975">
    <property type="term" value="P:carbohydrate metabolic process"/>
    <property type="evidence" value="ECO:0007669"/>
    <property type="project" value="InterPro"/>
</dbReference>
<dbReference type="Pfam" id="PF07983">
    <property type="entry name" value="X8"/>
    <property type="match status" value="1"/>
</dbReference>
<dbReference type="OrthoDB" id="941679at2759"/>
<dbReference type="Pfam" id="PF00332">
    <property type="entry name" value="Glyco_hydro_17"/>
    <property type="match status" value="1"/>
</dbReference>
<dbReference type="Gene3D" id="1.20.58.1040">
    <property type="match status" value="1"/>
</dbReference>
<evidence type="ECO:0000256" key="6">
    <source>
        <dbReference type="ARBA" id="ARBA00022801"/>
    </source>
</evidence>
<keyword evidence="5" id="KW-0732">Signal</keyword>
<dbReference type="Gene3D" id="3.20.20.80">
    <property type="entry name" value="Glycosidases"/>
    <property type="match status" value="1"/>
</dbReference>
<keyword evidence="6" id="KW-0378">Hydrolase</keyword>
<keyword evidence="9" id="KW-0325">Glycoprotein</keyword>
<dbReference type="AlphaFoldDB" id="A0A5P1F759"/>
<evidence type="ECO:0000313" key="13">
    <source>
        <dbReference type="EMBL" id="ONK72559.1"/>
    </source>
</evidence>
<keyword evidence="8" id="KW-1015">Disulfide bond</keyword>
<evidence type="ECO:0000256" key="1">
    <source>
        <dbReference type="ARBA" id="ARBA00004609"/>
    </source>
</evidence>
<evidence type="ECO:0000256" key="4">
    <source>
        <dbReference type="ARBA" id="ARBA00022622"/>
    </source>
</evidence>
<evidence type="ECO:0000256" key="8">
    <source>
        <dbReference type="ARBA" id="ARBA00023157"/>
    </source>
</evidence>
<keyword evidence="14" id="KW-1185">Reference proteome</keyword>
<dbReference type="OMA" id="HANYAIN"/>
<dbReference type="PANTHER" id="PTHR32227">
    <property type="entry name" value="GLUCAN ENDO-1,3-BETA-GLUCOSIDASE BG1-RELATED-RELATED"/>
    <property type="match status" value="1"/>
</dbReference>
<evidence type="ECO:0000256" key="10">
    <source>
        <dbReference type="ARBA" id="ARBA00023295"/>
    </source>
</evidence>
<reference evidence="14" key="1">
    <citation type="journal article" date="2017" name="Nat. Commun.">
        <title>The asparagus genome sheds light on the origin and evolution of a young Y chromosome.</title>
        <authorList>
            <person name="Harkess A."/>
            <person name="Zhou J."/>
            <person name="Xu C."/>
            <person name="Bowers J.E."/>
            <person name="Van der Hulst R."/>
            <person name="Ayyampalayam S."/>
            <person name="Mercati F."/>
            <person name="Riccardi P."/>
            <person name="McKain M.R."/>
            <person name="Kakrana A."/>
            <person name="Tang H."/>
            <person name="Ray J."/>
            <person name="Groenendijk J."/>
            <person name="Arikit S."/>
            <person name="Mathioni S.M."/>
            <person name="Nakano M."/>
            <person name="Shan H."/>
            <person name="Telgmann-Rauber A."/>
            <person name="Kanno A."/>
            <person name="Yue Z."/>
            <person name="Chen H."/>
            <person name="Li W."/>
            <person name="Chen Y."/>
            <person name="Xu X."/>
            <person name="Zhang Y."/>
            <person name="Luo S."/>
            <person name="Chen H."/>
            <person name="Gao J."/>
            <person name="Mao Z."/>
            <person name="Pires J.C."/>
            <person name="Luo M."/>
            <person name="Kudrna D."/>
            <person name="Wing R.A."/>
            <person name="Meyers B.C."/>
            <person name="Yi K."/>
            <person name="Kong H."/>
            <person name="Lavrijsen P."/>
            <person name="Sunseri F."/>
            <person name="Falavigna A."/>
            <person name="Ye Y."/>
            <person name="Leebens-Mack J.H."/>
            <person name="Chen G."/>
        </authorList>
    </citation>
    <scope>NUCLEOTIDE SEQUENCE [LARGE SCALE GENOMIC DNA]</scope>
    <source>
        <strain evidence="14">cv. DH0086</strain>
    </source>
</reference>
<dbReference type="EMBL" id="CM007384">
    <property type="protein sequence ID" value="ONK72559.1"/>
    <property type="molecule type" value="Genomic_DNA"/>
</dbReference>
<feature type="domain" description="X8" evidence="12">
    <location>
        <begin position="294"/>
        <end position="383"/>
    </location>
</feature>
<keyword evidence="10" id="KW-0326">Glycosidase</keyword>
<dbReference type="InterPro" id="IPR012946">
    <property type="entry name" value="X8"/>
</dbReference>
<dbReference type="Proteomes" id="UP000243459">
    <property type="component" value="Chromosome 4"/>
</dbReference>
<evidence type="ECO:0000259" key="12">
    <source>
        <dbReference type="SMART" id="SM00768"/>
    </source>
</evidence>
<protein>
    <recommendedName>
        <fullName evidence="12">X8 domain-containing protein</fullName>
    </recommendedName>
</protein>
<evidence type="ECO:0000256" key="9">
    <source>
        <dbReference type="ARBA" id="ARBA00023180"/>
    </source>
</evidence>
<evidence type="ECO:0000256" key="11">
    <source>
        <dbReference type="RuleBase" id="RU004335"/>
    </source>
</evidence>
<name>A0A5P1F759_ASPOF</name>
<sequence>MVPNDRIPSLASNESAADAWISTFLLPFYPKTRVRFLLVGNEVLSDRTNKGAWFDLVPAMINIYKSLKKHKIDDIKVGTSMAMDTLSATTPPSSGEFRPDIAEPVMKPMLKFLNDTGSYFFLDAYTYFPWSYNHTKISLDYALFEANSSLYYTDPLSKLTYTNLFDEMLDSVIFAMKRVGYGSIRLCVAETGWPNAGDIDEIGANIHNAAIYNRNLAKRFRMRPGTPLRPGSYMPIFVFALYNENIKPGPGTERHWGVLYPNGTRVYDVDLTGERTEFAPLPLPTNNEPYKGKIWCVLRADAKNETAVGAALSYACGQGNGTCDAIQKGRECYEPNNLFAHANYAINSYWLKFRDPQNWAATCYFGGLAEQATVDPSYGSCKYPSLNG</sequence>
<organism evidence="13 14">
    <name type="scientific">Asparagus officinalis</name>
    <name type="common">Garden asparagus</name>
    <dbReference type="NCBI Taxonomy" id="4686"/>
    <lineage>
        <taxon>Eukaryota</taxon>
        <taxon>Viridiplantae</taxon>
        <taxon>Streptophyta</taxon>
        <taxon>Embryophyta</taxon>
        <taxon>Tracheophyta</taxon>
        <taxon>Spermatophyta</taxon>
        <taxon>Magnoliopsida</taxon>
        <taxon>Liliopsida</taxon>
        <taxon>Asparagales</taxon>
        <taxon>Asparagaceae</taxon>
        <taxon>Asparagoideae</taxon>
        <taxon>Asparagus</taxon>
    </lineage>
</organism>
<dbReference type="Gramene" id="ONK72559">
    <property type="protein sequence ID" value="ONK72559"/>
    <property type="gene ID" value="A4U43_C04F20680"/>
</dbReference>
<dbReference type="GO" id="GO:0009506">
    <property type="term" value="C:plasmodesma"/>
    <property type="evidence" value="ECO:0007669"/>
    <property type="project" value="UniProtKB-ARBA"/>
</dbReference>
<dbReference type="SMART" id="SM00768">
    <property type="entry name" value="X8"/>
    <property type="match status" value="1"/>
</dbReference>
<dbReference type="GO" id="GO:0005886">
    <property type="term" value="C:plasma membrane"/>
    <property type="evidence" value="ECO:0007669"/>
    <property type="project" value="UniProtKB-SubCell"/>
</dbReference>
<dbReference type="InterPro" id="IPR017853">
    <property type="entry name" value="GH"/>
</dbReference>
<gene>
    <name evidence="13" type="ORF">A4U43_C04F20680</name>
</gene>
<dbReference type="InterPro" id="IPR044965">
    <property type="entry name" value="Glyco_hydro_17_plant"/>
</dbReference>
<dbReference type="SUPFAM" id="SSF51445">
    <property type="entry name" value="(Trans)glycosidases"/>
    <property type="match status" value="1"/>
</dbReference>